<gene>
    <name evidence="1" type="ORF">TSAR_009248</name>
</gene>
<proteinExistence type="predicted"/>
<evidence type="ECO:0000313" key="2">
    <source>
        <dbReference type="Proteomes" id="UP000215335"/>
    </source>
</evidence>
<keyword evidence="2" id="KW-1185">Reference proteome</keyword>
<comment type="caution">
    <text evidence="1">The sequence shown here is derived from an EMBL/GenBank/DDBJ whole genome shotgun (WGS) entry which is preliminary data.</text>
</comment>
<reference evidence="1 2" key="1">
    <citation type="journal article" date="2017" name="Curr. Biol.">
        <title>The Evolution of Venom by Co-option of Single-Copy Genes.</title>
        <authorList>
            <person name="Martinson E.O."/>
            <person name="Mrinalini"/>
            <person name="Kelkar Y.D."/>
            <person name="Chang C.H."/>
            <person name="Werren J.H."/>
        </authorList>
    </citation>
    <scope>NUCLEOTIDE SEQUENCE [LARGE SCALE GENOMIC DNA]</scope>
    <source>
        <strain evidence="1 2">Alberta</strain>
        <tissue evidence="1">Whole body</tissue>
    </source>
</reference>
<evidence type="ECO:0000313" key="1">
    <source>
        <dbReference type="EMBL" id="OXU16631.1"/>
    </source>
</evidence>
<organism evidence="1 2">
    <name type="scientific">Trichomalopsis sarcophagae</name>
    <dbReference type="NCBI Taxonomy" id="543379"/>
    <lineage>
        <taxon>Eukaryota</taxon>
        <taxon>Metazoa</taxon>
        <taxon>Ecdysozoa</taxon>
        <taxon>Arthropoda</taxon>
        <taxon>Hexapoda</taxon>
        <taxon>Insecta</taxon>
        <taxon>Pterygota</taxon>
        <taxon>Neoptera</taxon>
        <taxon>Endopterygota</taxon>
        <taxon>Hymenoptera</taxon>
        <taxon>Apocrita</taxon>
        <taxon>Proctotrupomorpha</taxon>
        <taxon>Chalcidoidea</taxon>
        <taxon>Pteromalidae</taxon>
        <taxon>Pteromalinae</taxon>
        <taxon>Trichomalopsis</taxon>
    </lineage>
</organism>
<protein>
    <submittedName>
        <fullName evidence="1">Uncharacterized protein</fullName>
    </submittedName>
</protein>
<accession>A0A232EE44</accession>
<sequence>MVPFELIIKENTTITFMGYHLLRNAAVKQIQKVSFDTVHTVEGLIEIAGYVRTQFSLIHNRSGNMNYGLGAITDGTKKNGRC</sequence>
<dbReference type="AlphaFoldDB" id="A0A232EE44"/>
<name>A0A232EE44_9HYME</name>
<dbReference type="EMBL" id="NNAY01005564">
    <property type="protein sequence ID" value="OXU16631.1"/>
    <property type="molecule type" value="Genomic_DNA"/>
</dbReference>
<dbReference type="Proteomes" id="UP000215335">
    <property type="component" value="Unassembled WGS sequence"/>
</dbReference>